<evidence type="ECO:0000313" key="2">
    <source>
        <dbReference type="EMBL" id="SCZ47701.1"/>
    </source>
</evidence>
<sequence length="99" mass="11020">MLHPLSSTLTPPNLAQGDQQRAEVSANEARLTAAYGKAMTPEQIAKELEYSATYVAKKIGAVGYEHLPWVRAIAPHRRKRGLRWVYATEAVAKYLDTPQ</sequence>
<evidence type="ECO:0008006" key="4">
    <source>
        <dbReference type="Google" id="ProtNLM"/>
    </source>
</evidence>
<proteinExistence type="predicted"/>
<gene>
    <name evidence="2" type="ORF">SAMN05216279_11599</name>
</gene>
<accession>A0A1G5PF24</accession>
<protein>
    <recommendedName>
        <fullName evidence="4">DNA-binding protein</fullName>
    </recommendedName>
</protein>
<dbReference type="Proteomes" id="UP000183046">
    <property type="component" value="Unassembled WGS sequence"/>
</dbReference>
<feature type="region of interest" description="Disordered" evidence="1">
    <location>
        <begin position="1"/>
        <end position="25"/>
    </location>
</feature>
<evidence type="ECO:0000313" key="3">
    <source>
        <dbReference type="Proteomes" id="UP000183046"/>
    </source>
</evidence>
<organism evidence="2 3">
    <name type="scientific">Pseudomonas oryzihabitans</name>
    <dbReference type="NCBI Taxonomy" id="47885"/>
    <lineage>
        <taxon>Bacteria</taxon>
        <taxon>Pseudomonadati</taxon>
        <taxon>Pseudomonadota</taxon>
        <taxon>Gammaproteobacteria</taxon>
        <taxon>Pseudomonadales</taxon>
        <taxon>Pseudomonadaceae</taxon>
        <taxon>Pseudomonas</taxon>
    </lineage>
</organism>
<evidence type="ECO:0000256" key="1">
    <source>
        <dbReference type="SAM" id="MobiDB-lite"/>
    </source>
</evidence>
<name>A0A1G5PF24_9PSED</name>
<feature type="compositionally biased region" description="Polar residues" evidence="1">
    <location>
        <begin position="1"/>
        <end position="19"/>
    </location>
</feature>
<dbReference type="RefSeq" id="WP_074584901.1">
    <property type="nucleotide sequence ID" value="NZ_FMWB01000015.1"/>
</dbReference>
<comment type="caution">
    <text evidence="2">The sequence shown here is derived from an EMBL/GenBank/DDBJ whole genome shotgun (WGS) entry which is preliminary data.</text>
</comment>
<reference evidence="3" key="1">
    <citation type="submission" date="2016-10" db="EMBL/GenBank/DDBJ databases">
        <authorList>
            <person name="de Groot N.N."/>
        </authorList>
    </citation>
    <scope>NUCLEOTIDE SEQUENCE [LARGE SCALE GENOMIC DNA]</scope>
    <source>
        <strain evidence="3">DSM 15758</strain>
    </source>
</reference>
<dbReference type="EMBL" id="FMWB01000015">
    <property type="protein sequence ID" value="SCZ47701.1"/>
    <property type="molecule type" value="Genomic_DNA"/>
</dbReference>
<dbReference type="OrthoDB" id="6928916at2"/>
<dbReference type="AlphaFoldDB" id="A0A1G5PF24"/>